<organism evidence="2">
    <name type="scientific">Klebsiella oxytoca KOX105</name>
    <dbReference type="NCBI Taxonomy" id="795470"/>
    <lineage>
        <taxon>Bacteria</taxon>
        <taxon>Pseudomonadati</taxon>
        <taxon>Pseudomonadota</taxon>
        <taxon>Gammaproteobacteria</taxon>
        <taxon>Enterobacterales</taxon>
        <taxon>Enterobacteriaceae</taxon>
        <taxon>Klebsiella/Raoultella group</taxon>
        <taxon>Klebsiella</taxon>
    </lineage>
</organism>
<dbReference type="AlphaFoldDB" id="D7RU22"/>
<name>D7RU22_KLEOX</name>
<keyword evidence="2" id="KW-0614">Plasmid</keyword>
<feature type="region of interest" description="Disordered" evidence="1">
    <location>
        <begin position="132"/>
        <end position="154"/>
    </location>
</feature>
<feature type="compositionally biased region" description="Polar residues" evidence="1">
    <location>
        <begin position="48"/>
        <end position="60"/>
    </location>
</feature>
<evidence type="ECO:0000313" key="2">
    <source>
        <dbReference type="EMBL" id="ADH29562.1"/>
    </source>
</evidence>
<feature type="region of interest" description="Disordered" evidence="1">
    <location>
        <begin position="1"/>
        <end position="60"/>
    </location>
</feature>
<proteinExistence type="predicted"/>
<sequence length="154" mass="16637">MRCRPSLVRGRAAQVNPGGFTTPARRPSVPHRTAGCGKSSLRPLMAGSSPSLPDGSNPSAAIVQSASDVQCSRLLKTTCRTSPKLRDRLPLSFSEGDCTSSLGWPPCVHRTSDRERSEVLCTKRRERSELLRTLVHGATKPEPPKIPAINRQAA</sequence>
<dbReference type="EMBL" id="HM126016">
    <property type="protein sequence ID" value="ADH29562.1"/>
    <property type="molecule type" value="Genomic_DNA"/>
</dbReference>
<evidence type="ECO:0000256" key="1">
    <source>
        <dbReference type="SAM" id="MobiDB-lite"/>
    </source>
</evidence>
<reference evidence="2" key="1">
    <citation type="journal article" date="2010" name="J. Antimicrob. Chemother.">
        <title>Complete nucleotide sequence of the IncN plasmid pKOX105 encoding VIM-1, QnrS1 and SHV-12 proteins in Enterobacteriaceae from Bolzano, Italy compared with IncN plasmids encoding KPC enzymes in the USA.</title>
        <authorList>
            <person name="Carattoli A."/>
            <person name="Aschbacher R."/>
            <person name="March A."/>
            <person name="Larcher C."/>
            <person name="Livermore D.M."/>
            <person name="Woodford N."/>
        </authorList>
    </citation>
    <scope>NUCLEOTIDE SEQUENCE</scope>
    <source>
        <strain evidence="2">KOX105</strain>
        <plasmid evidence="2">pKOX105</plasmid>
    </source>
</reference>
<geneLocation type="plasmid" evidence="2">
    <name>pKOX105</name>
</geneLocation>
<protein>
    <submittedName>
        <fullName evidence="2">TnpM</fullName>
    </submittedName>
</protein>
<accession>D7RU22</accession>